<dbReference type="RefSeq" id="WP_284304769.1">
    <property type="nucleotide sequence ID" value="NZ_BSUO01000001.1"/>
</dbReference>
<accession>A0ABQ6IUU0</accession>
<dbReference type="Pfam" id="PF04020">
    <property type="entry name" value="Phage_holin_4_2"/>
    <property type="match status" value="1"/>
</dbReference>
<protein>
    <recommendedName>
        <fullName evidence="4">Phage holin family protein</fullName>
    </recommendedName>
</protein>
<feature type="transmembrane region" description="Helical" evidence="1">
    <location>
        <begin position="59"/>
        <end position="87"/>
    </location>
</feature>
<organism evidence="2 3">
    <name type="scientific">Mobilicoccus caccae</name>
    <dbReference type="NCBI Taxonomy" id="1859295"/>
    <lineage>
        <taxon>Bacteria</taxon>
        <taxon>Bacillati</taxon>
        <taxon>Actinomycetota</taxon>
        <taxon>Actinomycetes</taxon>
        <taxon>Micrococcales</taxon>
        <taxon>Dermatophilaceae</taxon>
        <taxon>Mobilicoccus</taxon>
    </lineage>
</organism>
<dbReference type="PANTHER" id="PTHR37309:SF1">
    <property type="entry name" value="SLR0284 PROTEIN"/>
    <property type="match status" value="1"/>
</dbReference>
<dbReference type="InterPro" id="IPR007165">
    <property type="entry name" value="Phage_holin_4_2"/>
</dbReference>
<dbReference type="Proteomes" id="UP001157126">
    <property type="component" value="Unassembled WGS sequence"/>
</dbReference>
<evidence type="ECO:0008006" key="4">
    <source>
        <dbReference type="Google" id="ProtNLM"/>
    </source>
</evidence>
<reference evidence="3" key="1">
    <citation type="journal article" date="2019" name="Int. J. Syst. Evol. Microbiol.">
        <title>The Global Catalogue of Microorganisms (GCM) 10K type strain sequencing project: providing services to taxonomists for standard genome sequencing and annotation.</title>
        <authorList>
            <consortium name="The Broad Institute Genomics Platform"/>
            <consortium name="The Broad Institute Genome Sequencing Center for Infectious Disease"/>
            <person name="Wu L."/>
            <person name="Ma J."/>
        </authorList>
    </citation>
    <scope>NUCLEOTIDE SEQUENCE [LARGE SCALE GENOMIC DNA]</scope>
    <source>
        <strain evidence="3">NBRC 113072</strain>
    </source>
</reference>
<keyword evidence="1" id="KW-1133">Transmembrane helix</keyword>
<evidence type="ECO:0000256" key="1">
    <source>
        <dbReference type="SAM" id="Phobius"/>
    </source>
</evidence>
<dbReference type="PANTHER" id="PTHR37309">
    <property type="entry name" value="SLR0284 PROTEIN"/>
    <property type="match status" value="1"/>
</dbReference>
<keyword evidence="3" id="KW-1185">Reference proteome</keyword>
<proteinExistence type="predicted"/>
<feature type="transmembrane region" description="Helical" evidence="1">
    <location>
        <begin position="33"/>
        <end position="52"/>
    </location>
</feature>
<evidence type="ECO:0000313" key="2">
    <source>
        <dbReference type="EMBL" id="GMA41196.1"/>
    </source>
</evidence>
<feature type="transmembrane region" description="Helical" evidence="1">
    <location>
        <begin position="7"/>
        <end position="27"/>
    </location>
</feature>
<name>A0ABQ6IUU0_9MICO</name>
<gene>
    <name evidence="2" type="ORF">GCM10025883_32410</name>
</gene>
<feature type="transmembrane region" description="Helical" evidence="1">
    <location>
        <begin position="99"/>
        <end position="119"/>
    </location>
</feature>
<keyword evidence="1" id="KW-0472">Membrane</keyword>
<sequence length="124" mass="12790">MGLLLRIVVNAVALWVASLIVPGIRMAEQGTSGTIVTALVVAVVFGLLNALVKPLLVVLGLPLIAVTLGLFLLVINAAMLMLTSWVAGLVGMPFSVDGFVPALLGSLVVTVIAWASSAITSDRR</sequence>
<dbReference type="EMBL" id="BSUO01000001">
    <property type="protein sequence ID" value="GMA41196.1"/>
    <property type="molecule type" value="Genomic_DNA"/>
</dbReference>
<evidence type="ECO:0000313" key="3">
    <source>
        <dbReference type="Proteomes" id="UP001157126"/>
    </source>
</evidence>
<keyword evidence="1" id="KW-0812">Transmembrane</keyword>
<comment type="caution">
    <text evidence="2">The sequence shown here is derived from an EMBL/GenBank/DDBJ whole genome shotgun (WGS) entry which is preliminary data.</text>
</comment>